<evidence type="ECO:0000256" key="8">
    <source>
        <dbReference type="SAM" id="SignalP"/>
    </source>
</evidence>
<evidence type="ECO:0000256" key="1">
    <source>
        <dbReference type="ARBA" id="ARBA00001926"/>
    </source>
</evidence>
<keyword evidence="6" id="KW-0249">Electron transport</keyword>
<evidence type="ECO:0000256" key="3">
    <source>
        <dbReference type="ARBA" id="ARBA00022448"/>
    </source>
</evidence>
<keyword evidence="4" id="KW-0349">Heme</keyword>
<sequence length="109" mass="11514">MFKQAIIAAAAALLFATAASAGVADHHTKMGLDCKSCHGPDGKGEVTTQTCTGCHQVDALVASTKDVKPTNPHVSPHYGNELDCASCHMGHSDSENFCNQCHQFDFKVP</sequence>
<gene>
    <name evidence="10" type="ORF">HMPREF9440_01366</name>
</gene>
<keyword evidence="3" id="KW-0813">Transport</keyword>
<dbReference type="GO" id="GO:0030313">
    <property type="term" value="C:cell envelope"/>
    <property type="evidence" value="ECO:0007669"/>
    <property type="project" value="UniProtKB-SubCell"/>
</dbReference>
<reference evidence="10 11" key="1">
    <citation type="submission" date="2011-11" db="EMBL/GenBank/DDBJ databases">
        <authorList>
            <person name="Weinstock G."/>
            <person name="Sodergren E."/>
            <person name="Clifton S."/>
            <person name="Fulton L."/>
            <person name="Fulton B."/>
            <person name="Courtney L."/>
            <person name="Fronick C."/>
            <person name="Harrison M."/>
            <person name="Strong C."/>
            <person name="Farmer C."/>
            <person name="Delahaunty K."/>
            <person name="Markovic C."/>
            <person name="Hall O."/>
            <person name="Minx P."/>
            <person name="Tomlinson C."/>
            <person name="Mitreva M."/>
            <person name="Hou S."/>
            <person name="Chen J."/>
            <person name="Wollam A."/>
            <person name="Pepin K.H."/>
            <person name="Johnson M."/>
            <person name="Bhonagiri V."/>
            <person name="Zhang X."/>
            <person name="Suruliraj S."/>
            <person name="Warren W."/>
            <person name="Chinwalla A."/>
            <person name="Mardis E.R."/>
            <person name="Wilson R.K."/>
        </authorList>
    </citation>
    <scope>NUCLEOTIDE SEQUENCE [LARGE SCALE GENOMIC DNA]</scope>
    <source>
        <strain evidence="10 11">YIT 11816</strain>
    </source>
</reference>
<name>H3KF49_9BURK</name>
<proteinExistence type="predicted"/>
<dbReference type="InterPro" id="IPR012286">
    <property type="entry name" value="Tetrahaem_cytochrome"/>
</dbReference>
<feature type="chain" id="PRO_5003588122" description="Tetrahaem cytochrome domain-containing protein" evidence="8">
    <location>
        <begin position="22"/>
        <end position="109"/>
    </location>
</feature>
<keyword evidence="11" id="KW-1185">Reference proteome</keyword>
<evidence type="ECO:0000259" key="9">
    <source>
        <dbReference type="Pfam" id="PF14537"/>
    </source>
</evidence>
<organism evidence="10 11">
    <name type="scientific">Sutterella parvirubra YIT 11816</name>
    <dbReference type="NCBI Taxonomy" id="762967"/>
    <lineage>
        <taxon>Bacteria</taxon>
        <taxon>Pseudomonadati</taxon>
        <taxon>Pseudomonadota</taxon>
        <taxon>Betaproteobacteria</taxon>
        <taxon>Burkholderiales</taxon>
        <taxon>Sutterellaceae</taxon>
        <taxon>Sutterella</taxon>
    </lineage>
</organism>
<evidence type="ECO:0000256" key="6">
    <source>
        <dbReference type="ARBA" id="ARBA00022982"/>
    </source>
</evidence>
<dbReference type="EMBL" id="AFBQ01000191">
    <property type="protein sequence ID" value="EHY31259.1"/>
    <property type="molecule type" value="Genomic_DNA"/>
</dbReference>
<dbReference type="InterPro" id="IPR036280">
    <property type="entry name" value="Multihaem_cyt_sf"/>
</dbReference>
<evidence type="ECO:0000256" key="2">
    <source>
        <dbReference type="ARBA" id="ARBA00004196"/>
    </source>
</evidence>
<dbReference type="AlphaFoldDB" id="H3KF49"/>
<evidence type="ECO:0000256" key="7">
    <source>
        <dbReference type="ARBA" id="ARBA00023004"/>
    </source>
</evidence>
<keyword evidence="8" id="KW-0732">Signal</keyword>
<dbReference type="Gene3D" id="1.10.1130.10">
    <property type="entry name" value="Flavocytochrome C3, Chain A"/>
    <property type="match status" value="1"/>
</dbReference>
<keyword evidence="5" id="KW-0479">Metal-binding</keyword>
<feature type="signal peptide" evidence="8">
    <location>
        <begin position="1"/>
        <end position="21"/>
    </location>
</feature>
<dbReference type="SUPFAM" id="SSF48695">
    <property type="entry name" value="Multiheme cytochromes"/>
    <property type="match status" value="1"/>
</dbReference>
<dbReference type="GO" id="GO:0046872">
    <property type="term" value="F:metal ion binding"/>
    <property type="evidence" value="ECO:0007669"/>
    <property type="project" value="UniProtKB-KW"/>
</dbReference>
<feature type="domain" description="Tetrahaem cytochrome" evidence="9">
    <location>
        <begin position="26"/>
        <end position="103"/>
    </location>
</feature>
<dbReference type="Pfam" id="PF14537">
    <property type="entry name" value="Cytochrom_c3_2"/>
    <property type="match status" value="1"/>
</dbReference>
<dbReference type="Proteomes" id="UP000004956">
    <property type="component" value="Unassembled WGS sequence"/>
</dbReference>
<evidence type="ECO:0000313" key="10">
    <source>
        <dbReference type="EMBL" id="EHY31259.1"/>
    </source>
</evidence>
<protein>
    <recommendedName>
        <fullName evidence="9">Tetrahaem cytochrome domain-containing protein</fullName>
    </recommendedName>
</protein>
<evidence type="ECO:0000256" key="4">
    <source>
        <dbReference type="ARBA" id="ARBA00022617"/>
    </source>
</evidence>
<comment type="caution">
    <text evidence="10">The sequence shown here is derived from an EMBL/GenBank/DDBJ whole genome shotgun (WGS) entry which is preliminary data.</text>
</comment>
<comment type="subcellular location">
    <subcellularLocation>
        <location evidence="2">Cell envelope</location>
    </subcellularLocation>
</comment>
<evidence type="ECO:0000256" key="5">
    <source>
        <dbReference type="ARBA" id="ARBA00022723"/>
    </source>
</evidence>
<keyword evidence="7" id="KW-0408">Iron</keyword>
<evidence type="ECO:0000313" key="11">
    <source>
        <dbReference type="Proteomes" id="UP000004956"/>
    </source>
</evidence>
<dbReference type="RefSeq" id="WP_008542285.1">
    <property type="nucleotide sequence ID" value="NZ_JH604964.1"/>
</dbReference>
<dbReference type="OrthoDB" id="5465261at2"/>
<dbReference type="HOGENOM" id="CLU_136713_1_1_4"/>
<dbReference type="PATRIC" id="fig|762967.3.peg.1073"/>
<dbReference type="STRING" id="762967.HMPREF9440_01366"/>
<accession>H3KF49</accession>
<comment type="cofactor">
    <cofactor evidence="1">
        <name>heme c</name>
        <dbReference type="ChEBI" id="CHEBI:61717"/>
    </cofactor>
</comment>